<dbReference type="EMBL" id="JARJLG010000176">
    <property type="protein sequence ID" value="KAJ7732328.1"/>
    <property type="molecule type" value="Genomic_DNA"/>
</dbReference>
<reference evidence="2" key="1">
    <citation type="submission" date="2023-03" db="EMBL/GenBank/DDBJ databases">
        <title>Massive genome expansion in bonnet fungi (Mycena s.s.) driven by repeated elements and novel gene families across ecological guilds.</title>
        <authorList>
            <consortium name="Lawrence Berkeley National Laboratory"/>
            <person name="Harder C.B."/>
            <person name="Miyauchi S."/>
            <person name="Viragh M."/>
            <person name="Kuo A."/>
            <person name="Thoen E."/>
            <person name="Andreopoulos B."/>
            <person name="Lu D."/>
            <person name="Skrede I."/>
            <person name="Drula E."/>
            <person name="Henrissat B."/>
            <person name="Morin E."/>
            <person name="Kohler A."/>
            <person name="Barry K."/>
            <person name="LaButti K."/>
            <person name="Morin E."/>
            <person name="Salamov A."/>
            <person name="Lipzen A."/>
            <person name="Mereny Z."/>
            <person name="Hegedus B."/>
            <person name="Baldrian P."/>
            <person name="Stursova M."/>
            <person name="Weitz H."/>
            <person name="Taylor A."/>
            <person name="Grigoriev I.V."/>
            <person name="Nagy L.G."/>
            <person name="Martin F."/>
            <person name="Kauserud H."/>
        </authorList>
    </citation>
    <scope>NUCLEOTIDE SEQUENCE</scope>
    <source>
        <strain evidence="2">CBHHK188m</strain>
    </source>
</reference>
<organism evidence="2 3">
    <name type="scientific">Mycena maculata</name>
    <dbReference type="NCBI Taxonomy" id="230809"/>
    <lineage>
        <taxon>Eukaryota</taxon>
        <taxon>Fungi</taxon>
        <taxon>Dikarya</taxon>
        <taxon>Basidiomycota</taxon>
        <taxon>Agaricomycotina</taxon>
        <taxon>Agaricomycetes</taxon>
        <taxon>Agaricomycetidae</taxon>
        <taxon>Agaricales</taxon>
        <taxon>Marasmiineae</taxon>
        <taxon>Mycenaceae</taxon>
        <taxon>Mycena</taxon>
    </lineage>
</organism>
<proteinExistence type="predicted"/>
<name>A0AAD7MTI1_9AGAR</name>
<evidence type="ECO:0000313" key="2">
    <source>
        <dbReference type="EMBL" id="KAJ7732328.1"/>
    </source>
</evidence>
<evidence type="ECO:0000256" key="1">
    <source>
        <dbReference type="SAM" id="MobiDB-lite"/>
    </source>
</evidence>
<protein>
    <submittedName>
        <fullName evidence="2">Uncharacterized protein</fullName>
    </submittedName>
</protein>
<accession>A0AAD7MTI1</accession>
<dbReference type="AlphaFoldDB" id="A0AAD7MTI1"/>
<evidence type="ECO:0000313" key="3">
    <source>
        <dbReference type="Proteomes" id="UP001215280"/>
    </source>
</evidence>
<comment type="caution">
    <text evidence="2">The sequence shown here is derived from an EMBL/GenBank/DDBJ whole genome shotgun (WGS) entry which is preliminary data.</text>
</comment>
<keyword evidence="3" id="KW-1185">Reference proteome</keyword>
<dbReference type="Proteomes" id="UP001215280">
    <property type="component" value="Unassembled WGS sequence"/>
</dbReference>
<feature type="region of interest" description="Disordered" evidence="1">
    <location>
        <begin position="1"/>
        <end position="35"/>
    </location>
</feature>
<gene>
    <name evidence="2" type="ORF">DFH07DRAFT_906091</name>
</gene>
<sequence length="422" mass="48201">MSPLSFRGKQRSGLVGQHRKKPVAGSTSNQPTTKKRKYWNTATYKYHSLGDYPGIIVTTGTTDSYSTQVGELAHHLVKRFYARTNKRKISPQIAGHEQKQRILRATNQRMADAKAADAVQVSANIQDPPAEHPTISTDSQSLPAASARNSMAKNLCPDEDDLPRTLPRAHHHISESKRTSFNVFDFNALSKIADDPAVEDFLPKLRAHLLSRLLGRAYEGDETDYSPEELLKVTFKRDRIYSHKLMRVNFTTYDGLRNSDSINPRTHSDIMVLSHEDDDERNPHPYWYARAIGVFHAEVRHLGPASNNRKAQRSAAQRIEFLWVRWFGRDLTHKAGWKAKRLHRLGFIDSAEDGTFGFLDPAEVIRGAHIIPAFHYGRTTELLPKSIARRAEEEDQDYVYYYVNPFADRDLFMRYFDTAVGH</sequence>